<evidence type="ECO:0000259" key="3">
    <source>
        <dbReference type="Pfam" id="PF07950"/>
    </source>
</evidence>
<dbReference type="PANTHER" id="PTHR38409">
    <property type="entry name" value="MDM10-COMPLEMENTING PROTEIN 1"/>
    <property type="match status" value="1"/>
</dbReference>
<keyword evidence="2" id="KW-0472">Membrane</keyword>
<dbReference type="Pfam" id="PF07950">
    <property type="entry name" value="MCP1_TM"/>
    <property type="match status" value="1"/>
</dbReference>
<feature type="transmembrane region" description="Helical" evidence="2">
    <location>
        <begin position="207"/>
        <end position="227"/>
    </location>
</feature>
<keyword evidence="5" id="KW-1185">Reference proteome</keyword>
<keyword evidence="2" id="KW-1133">Transmembrane helix</keyword>
<dbReference type="AlphaFoldDB" id="A0A2P8A6F0"/>
<dbReference type="GO" id="GO:0007005">
    <property type="term" value="P:mitochondrion organization"/>
    <property type="evidence" value="ECO:0007669"/>
    <property type="project" value="TreeGrafter"/>
</dbReference>
<feature type="transmembrane region" description="Helical" evidence="2">
    <location>
        <begin position="165"/>
        <end position="187"/>
    </location>
</feature>
<dbReference type="InterPro" id="IPR012472">
    <property type="entry name" value="MCP1_TM"/>
</dbReference>
<protein>
    <recommendedName>
        <fullName evidence="3">Mitochondrial adapter protein MCP1 transmembrane domain-containing protein</fullName>
    </recommendedName>
</protein>
<dbReference type="Proteomes" id="UP000243723">
    <property type="component" value="Unassembled WGS sequence"/>
</dbReference>
<evidence type="ECO:0000256" key="2">
    <source>
        <dbReference type="SAM" id="Phobius"/>
    </source>
</evidence>
<dbReference type="InterPro" id="IPR039960">
    <property type="entry name" value="MCP1"/>
</dbReference>
<dbReference type="GO" id="GO:0005741">
    <property type="term" value="C:mitochondrial outer membrane"/>
    <property type="evidence" value="ECO:0007669"/>
    <property type="project" value="TreeGrafter"/>
</dbReference>
<organism evidence="4 5">
    <name type="scientific">Elsinoe australis</name>
    <dbReference type="NCBI Taxonomy" id="40998"/>
    <lineage>
        <taxon>Eukaryota</taxon>
        <taxon>Fungi</taxon>
        <taxon>Dikarya</taxon>
        <taxon>Ascomycota</taxon>
        <taxon>Pezizomycotina</taxon>
        <taxon>Dothideomycetes</taxon>
        <taxon>Dothideomycetidae</taxon>
        <taxon>Myriangiales</taxon>
        <taxon>Elsinoaceae</taxon>
        <taxon>Elsinoe</taxon>
    </lineage>
</organism>
<comment type="caution">
    <text evidence="4">The sequence shown here is derived from an EMBL/GenBank/DDBJ whole genome shotgun (WGS) entry which is preliminary data.</text>
</comment>
<reference evidence="4 5" key="1">
    <citation type="submission" date="2017-05" db="EMBL/GenBank/DDBJ databases">
        <title>Draft genome sequence of Elsinoe australis.</title>
        <authorList>
            <person name="Cheng Q."/>
        </authorList>
    </citation>
    <scope>NUCLEOTIDE SEQUENCE [LARGE SCALE GENOMIC DNA]</scope>
    <source>
        <strain evidence="4 5">NL1</strain>
    </source>
</reference>
<sequence>MNVADDADPLSRQRSMVELEPSPVEDTPREQKSDYFAPLASTSNNTTFLGLSLSRSPSWYLIKAQKYSSYAFTAFLSMHITNTSLIPLITQSVPASEPYLLLTRPYYQSPLAEPLVVAAPLLVHVVSGVALRLYRRREDLKMYGAEERGDRRKIAWPKVSGTSKLGYAMTGLLAGHVFINRVVPLWVHGGSSTVNLSYVSHAFAKHPAVSFFGFAALIGVGVAHMTWGMSKWLGLAPTQVVVWGGEGRLEKKRRWWVMNGVAAVVAGLWMAGGLGVVGRGGEVKGWVGREYEELYRSLPIVGRWM</sequence>
<gene>
    <name evidence="4" type="ORF">B9Z65_4913</name>
</gene>
<evidence type="ECO:0000313" key="5">
    <source>
        <dbReference type="Proteomes" id="UP000243723"/>
    </source>
</evidence>
<evidence type="ECO:0000256" key="1">
    <source>
        <dbReference type="SAM" id="MobiDB-lite"/>
    </source>
</evidence>
<dbReference type="GO" id="GO:0055088">
    <property type="term" value="P:lipid homeostasis"/>
    <property type="evidence" value="ECO:0007669"/>
    <property type="project" value="InterPro"/>
</dbReference>
<feature type="region of interest" description="Disordered" evidence="1">
    <location>
        <begin position="1"/>
        <end position="31"/>
    </location>
</feature>
<keyword evidence="2" id="KW-0812">Transmembrane</keyword>
<dbReference type="EMBL" id="NHZQ01000066">
    <property type="protein sequence ID" value="PSK56035.1"/>
    <property type="molecule type" value="Genomic_DNA"/>
</dbReference>
<dbReference type="OrthoDB" id="10259513at2759"/>
<dbReference type="STRING" id="40998.A0A2P8A6F0"/>
<evidence type="ECO:0000313" key="4">
    <source>
        <dbReference type="EMBL" id="PSK56035.1"/>
    </source>
</evidence>
<feature type="transmembrane region" description="Helical" evidence="2">
    <location>
        <begin position="111"/>
        <end position="134"/>
    </location>
</feature>
<feature type="transmembrane region" description="Helical" evidence="2">
    <location>
        <begin position="70"/>
        <end position="91"/>
    </location>
</feature>
<feature type="transmembrane region" description="Helical" evidence="2">
    <location>
        <begin position="256"/>
        <end position="277"/>
    </location>
</feature>
<accession>A0A2P8A6F0</accession>
<feature type="domain" description="Mitochondrial adapter protein MCP1 transmembrane" evidence="3">
    <location>
        <begin position="172"/>
        <end position="282"/>
    </location>
</feature>
<proteinExistence type="predicted"/>
<name>A0A2P8A6F0_9PEZI</name>
<dbReference type="PANTHER" id="PTHR38409:SF1">
    <property type="entry name" value="MITOCHONDRIAL ADAPTER PROTEIN MCP1"/>
    <property type="match status" value="1"/>
</dbReference>